<sequence>MLAILDLFHRYAIRSTWFVNTRSIELLPIHEVVIRGHEIAVRIPDASEASLEADWMSENIASVIRLSGRAPVGFTEPTIAATPTARGAWRTYAFMYSFSRRYGYYSCAEIRSSERWHLVDAKAGHPWRRDVHRNLETAVMTIPANWCLDELSSAHEFKHSGDHHGTRDIADIIKVWQSQIAYLGDSGSEANITFWVKLSVLRHLEPLLMLERFVERVRTGNSAQFKTLEQVAKS</sequence>
<dbReference type="PANTHER" id="PTHR47561:SF1">
    <property type="entry name" value="POLYSACCHARIDE DEACETYLASE FAMILY PROTEIN (AFU_ORTHOLOGUE AFUA_6G05030)"/>
    <property type="match status" value="1"/>
</dbReference>
<dbReference type="Proteomes" id="UP000027451">
    <property type="component" value="Unassembled WGS sequence"/>
</dbReference>
<gene>
    <name evidence="1" type="ORF">BG60_24335</name>
</gene>
<name>A0A656Q9X3_9BURK</name>
<organism evidence="1 2">
    <name type="scientific">Caballeronia zhejiangensis</name>
    <dbReference type="NCBI Taxonomy" id="871203"/>
    <lineage>
        <taxon>Bacteria</taxon>
        <taxon>Pseudomonadati</taxon>
        <taxon>Pseudomonadota</taxon>
        <taxon>Betaproteobacteria</taxon>
        <taxon>Burkholderiales</taxon>
        <taxon>Burkholderiaceae</taxon>
        <taxon>Caballeronia</taxon>
    </lineage>
</organism>
<dbReference type="Gene3D" id="3.20.20.370">
    <property type="entry name" value="Glycoside hydrolase/deacetylase"/>
    <property type="match status" value="1"/>
</dbReference>
<dbReference type="EMBL" id="JFHD01000038">
    <property type="protein sequence ID" value="KDR26125.1"/>
    <property type="molecule type" value="Genomic_DNA"/>
</dbReference>
<reference evidence="1 2" key="1">
    <citation type="submission" date="2014-03" db="EMBL/GenBank/DDBJ databases">
        <title>Draft Genome Sequences of Four Burkholderia Strains.</title>
        <authorList>
            <person name="Liu X.Y."/>
            <person name="Li C.X."/>
            <person name="Xu J.H."/>
        </authorList>
    </citation>
    <scope>NUCLEOTIDE SEQUENCE [LARGE SCALE GENOMIC DNA]</scope>
    <source>
        <strain evidence="1 2">OP-1</strain>
    </source>
</reference>
<dbReference type="GO" id="GO:0005975">
    <property type="term" value="P:carbohydrate metabolic process"/>
    <property type="evidence" value="ECO:0007669"/>
    <property type="project" value="InterPro"/>
</dbReference>
<dbReference type="SUPFAM" id="SSF88713">
    <property type="entry name" value="Glycoside hydrolase/deacetylase"/>
    <property type="match status" value="1"/>
</dbReference>
<evidence type="ECO:0000313" key="1">
    <source>
        <dbReference type="EMBL" id="KDR26125.1"/>
    </source>
</evidence>
<keyword evidence="2" id="KW-1185">Reference proteome</keyword>
<dbReference type="PANTHER" id="PTHR47561">
    <property type="entry name" value="POLYSACCHARIDE DEACETYLASE FAMILY PROTEIN (AFU_ORTHOLOGUE AFUA_6G05030)"/>
    <property type="match status" value="1"/>
</dbReference>
<dbReference type="AlphaFoldDB" id="A0A656Q9X3"/>
<dbReference type="InterPro" id="IPR011330">
    <property type="entry name" value="Glyco_hydro/deAcase_b/a-brl"/>
</dbReference>
<proteinExistence type="predicted"/>
<accession>A0A656Q9X3</accession>
<protein>
    <submittedName>
        <fullName evidence="1">Uncharacterized protein</fullName>
    </submittedName>
</protein>
<comment type="caution">
    <text evidence="1">The sequence shown here is derived from an EMBL/GenBank/DDBJ whole genome shotgun (WGS) entry which is preliminary data.</text>
</comment>
<evidence type="ECO:0000313" key="2">
    <source>
        <dbReference type="Proteomes" id="UP000027451"/>
    </source>
</evidence>